<dbReference type="UniPathway" id="UPA00219"/>
<dbReference type="InterPro" id="IPR016185">
    <property type="entry name" value="PreATP-grasp_dom_sf"/>
</dbReference>
<feature type="binding site" evidence="21">
    <location>
        <begin position="303"/>
        <end position="304"/>
    </location>
    <ligand>
        <name>ATP</name>
        <dbReference type="ChEBI" id="CHEBI:30616"/>
    </ligand>
</feature>
<keyword evidence="14 19" id="KW-0573">Peptidoglycan synthesis</keyword>
<comment type="similarity">
    <text evidence="5 19">Belongs to the D-alanine--D-alanine ligase family.</text>
</comment>
<evidence type="ECO:0000256" key="22">
    <source>
        <dbReference type="PIRSR" id="PIRSR039102-3"/>
    </source>
</evidence>
<dbReference type="InterPro" id="IPR011761">
    <property type="entry name" value="ATP-grasp"/>
</dbReference>
<dbReference type="GO" id="GO:0008360">
    <property type="term" value="P:regulation of cell shape"/>
    <property type="evidence" value="ECO:0007669"/>
    <property type="project" value="UniProtKB-KW"/>
</dbReference>
<evidence type="ECO:0000256" key="15">
    <source>
        <dbReference type="ARBA" id="ARBA00023211"/>
    </source>
</evidence>
<dbReference type="EC" id="6.3.2.4" evidence="6 19"/>
<comment type="pathway">
    <text evidence="18">Glycan biosynthesis.</text>
</comment>
<reference evidence="25 26" key="1">
    <citation type="submission" date="2018-08" db="EMBL/GenBank/DDBJ databases">
        <title>Genome analysis of the thermophilic bacterium of the candidate phylum Aminicenantes from deep subsurface aquifer revealed its physiology and ecological role.</title>
        <authorList>
            <person name="Kadnikov V.V."/>
            <person name="Mardanov A.V."/>
            <person name="Beletsky A.V."/>
            <person name="Karnachuk O.V."/>
            <person name="Ravin N.V."/>
        </authorList>
    </citation>
    <scope>NUCLEOTIDE SEQUENCE [LARGE SCALE GENOMIC DNA]</scope>
    <source>
        <strain evidence="25">BY38</strain>
    </source>
</reference>
<evidence type="ECO:0000256" key="12">
    <source>
        <dbReference type="ARBA" id="ARBA00022842"/>
    </source>
</evidence>
<comment type="cofactor">
    <cofactor evidence="22">
        <name>Mg(2+)</name>
        <dbReference type="ChEBI" id="CHEBI:18420"/>
    </cofactor>
    <cofactor evidence="22">
        <name>Mn(2+)</name>
        <dbReference type="ChEBI" id="CHEBI:29035"/>
    </cofactor>
    <text evidence="22">Binds 2 magnesium or manganese ions per subunit.</text>
</comment>
<feature type="domain" description="ATP-grasp" evidence="24">
    <location>
        <begin position="131"/>
        <end position="337"/>
    </location>
</feature>
<dbReference type="NCBIfam" id="NF002528">
    <property type="entry name" value="PRK01966.1-4"/>
    <property type="match status" value="1"/>
</dbReference>
<keyword evidence="9 22" id="KW-0479">Metal-binding</keyword>
<dbReference type="GO" id="GO:0009252">
    <property type="term" value="P:peptidoglycan biosynthetic process"/>
    <property type="evidence" value="ECO:0007669"/>
    <property type="project" value="UniProtKB-UniRule"/>
</dbReference>
<comment type="catalytic activity">
    <reaction evidence="17 19">
        <text>2 D-alanine + ATP = D-alanyl-D-alanine + ADP + phosphate + H(+)</text>
        <dbReference type="Rhea" id="RHEA:11224"/>
        <dbReference type="ChEBI" id="CHEBI:15378"/>
        <dbReference type="ChEBI" id="CHEBI:30616"/>
        <dbReference type="ChEBI" id="CHEBI:43474"/>
        <dbReference type="ChEBI" id="CHEBI:57416"/>
        <dbReference type="ChEBI" id="CHEBI:57822"/>
        <dbReference type="ChEBI" id="CHEBI:456216"/>
        <dbReference type="EC" id="6.3.2.4"/>
    </reaction>
</comment>
<comment type="caution">
    <text evidence="25">The sequence shown here is derived from an EMBL/GenBank/DDBJ whole genome shotgun (WGS) entry which is preliminary data.</text>
</comment>
<evidence type="ECO:0000256" key="10">
    <source>
        <dbReference type="ARBA" id="ARBA00022741"/>
    </source>
</evidence>
<dbReference type="InterPro" id="IPR013815">
    <property type="entry name" value="ATP_grasp_subdomain_1"/>
</dbReference>
<dbReference type="InterPro" id="IPR011127">
    <property type="entry name" value="Dala_Dala_lig_N"/>
</dbReference>
<dbReference type="GO" id="GO:0008716">
    <property type="term" value="F:D-alanine-D-alanine ligase activity"/>
    <property type="evidence" value="ECO:0007669"/>
    <property type="project" value="UniProtKB-UniRule"/>
</dbReference>
<dbReference type="AlphaFoldDB" id="A0A3E2BPG8"/>
<dbReference type="Pfam" id="PF07478">
    <property type="entry name" value="Dala_Dala_lig_C"/>
    <property type="match status" value="1"/>
</dbReference>
<evidence type="ECO:0000256" key="6">
    <source>
        <dbReference type="ARBA" id="ARBA00012216"/>
    </source>
</evidence>
<feature type="binding site" evidence="22">
    <location>
        <position position="290"/>
    </location>
    <ligand>
        <name>Mg(2+)</name>
        <dbReference type="ChEBI" id="CHEBI:18420"/>
        <label>1</label>
    </ligand>
</feature>
<dbReference type="PANTHER" id="PTHR23132">
    <property type="entry name" value="D-ALANINE--D-ALANINE LIGASE"/>
    <property type="match status" value="1"/>
</dbReference>
<dbReference type="Pfam" id="PF01820">
    <property type="entry name" value="Dala_Dala_lig_N"/>
    <property type="match status" value="1"/>
</dbReference>
<proteinExistence type="inferred from homology"/>
<feature type="binding site" evidence="21">
    <location>
        <begin position="180"/>
        <end position="181"/>
    </location>
    <ligand>
        <name>ATP</name>
        <dbReference type="ChEBI" id="CHEBI:30616"/>
    </ligand>
</feature>
<keyword evidence="15 22" id="KW-0464">Manganese</keyword>
<dbReference type="FunFam" id="3.30.470.20:FF:000008">
    <property type="entry name" value="D-alanine--D-alanine ligase"/>
    <property type="match status" value="1"/>
</dbReference>
<evidence type="ECO:0000313" key="25">
    <source>
        <dbReference type="EMBL" id="RFT16660.1"/>
    </source>
</evidence>
<evidence type="ECO:0000256" key="17">
    <source>
        <dbReference type="ARBA" id="ARBA00047614"/>
    </source>
</evidence>
<keyword evidence="13 19" id="KW-0133">Cell shape</keyword>
<dbReference type="PIRSF" id="PIRSF039102">
    <property type="entry name" value="Ddl/VanB"/>
    <property type="match status" value="1"/>
</dbReference>
<feature type="active site" evidence="20">
    <location>
        <position position="180"/>
    </location>
</feature>
<dbReference type="GO" id="GO:0005524">
    <property type="term" value="F:ATP binding"/>
    <property type="evidence" value="ECO:0007669"/>
    <property type="project" value="UniProtKB-UniRule"/>
</dbReference>
<keyword evidence="7 19" id="KW-0963">Cytoplasm</keyword>
<evidence type="ECO:0000256" key="14">
    <source>
        <dbReference type="ARBA" id="ARBA00022984"/>
    </source>
</evidence>
<dbReference type="PROSITE" id="PS00844">
    <property type="entry name" value="DALA_DALA_LIGASE_2"/>
    <property type="match status" value="1"/>
</dbReference>
<evidence type="ECO:0000256" key="3">
    <source>
        <dbReference type="ARBA" id="ARBA00004496"/>
    </source>
</evidence>
<dbReference type="GO" id="GO:0005829">
    <property type="term" value="C:cytosol"/>
    <property type="evidence" value="ECO:0007669"/>
    <property type="project" value="TreeGrafter"/>
</dbReference>
<evidence type="ECO:0000313" key="26">
    <source>
        <dbReference type="Proteomes" id="UP000257323"/>
    </source>
</evidence>
<evidence type="ECO:0000259" key="24">
    <source>
        <dbReference type="PROSITE" id="PS50975"/>
    </source>
</evidence>
<dbReference type="Gene3D" id="3.30.1490.20">
    <property type="entry name" value="ATP-grasp fold, A domain"/>
    <property type="match status" value="1"/>
</dbReference>
<keyword evidence="8 19" id="KW-0436">Ligase</keyword>
<accession>A0A3E2BPG8</accession>
<dbReference type="PROSITE" id="PS00843">
    <property type="entry name" value="DALA_DALA_LIGASE_1"/>
    <property type="match status" value="1"/>
</dbReference>
<dbReference type="GO" id="GO:0071555">
    <property type="term" value="P:cell wall organization"/>
    <property type="evidence" value="ECO:0007669"/>
    <property type="project" value="UniProtKB-KW"/>
</dbReference>
<feature type="active site" evidence="20">
    <location>
        <position position="315"/>
    </location>
</feature>
<dbReference type="FunFam" id="3.30.1490.20:FF:000007">
    <property type="entry name" value="D-alanine--D-alanine ligase"/>
    <property type="match status" value="1"/>
</dbReference>
<keyword evidence="10 21" id="KW-0547">Nucleotide-binding</keyword>
<sequence>MKDLLTVALIFGGRSAEHEISIISARAIYKNLDRKKYRVLSIYVTKKGTWKLVSSPEVTATALRAGHGFSFLPWDGRRERPAIKADVYFPVLHGPYGEDGTIQGLLEMADVPYVGAPVLASAIGMDKAIFKHLLSRLGLPVVPYLVLYEEDWNKDRKDIEKKIFQELGLPLFVKPANLGSSVGISKVKSKKELAPAVRLAFRYDHKILVEKAIKGREIECSVLGNERPRASLPGEVIPHREFYDYADKYLEGKTRFRIPAGLPEDLTRRFQELAVASFRAIDGCGMARVDFFLEQGTGNIYINEINTIPGFTEISMYPRLWEVSGLSFSRLLDRLIQLALRRHRLKKRCLERT</sequence>
<evidence type="ECO:0000256" key="23">
    <source>
        <dbReference type="PROSITE-ProRule" id="PRU00409"/>
    </source>
</evidence>
<dbReference type="EMBL" id="QUAH01000002">
    <property type="protein sequence ID" value="RFT16660.1"/>
    <property type="molecule type" value="Genomic_DNA"/>
</dbReference>
<feature type="binding site" evidence="22">
    <location>
        <position position="306"/>
    </location>
    <ligand>
        <name>Mg(2+)</name>
        <dbReference type="ChEBI" id="CHEBI:18420"/>
        <label>2</label>
    </ligand>
</feature>
<evidence type="ECO:0000256" key="18">
    <source>
        <dbReference type="ARBA" id="ARBA00060592"/>
    </source>
</evidence>
<evidence type="ECO:0000256" key="2">
    <source>
        <dbReference type="ARBA" id="ARBA00003921"/>
    </source>
</evidence>
<dbReference type="SUPFAM" id="SSF52440">
    <property type="entry name" value="PreATP-grasp domain"/>
    <property type="match status" value="1"/>
</dbReference>
<dbReference type="Proteomes" id="UP000257323">
    <property type="component" value="Unassembled WGS sequence"/>
</dbReference>
<dbReference type="PANTHER" id="PTHR23132:SF25">
    <property type="entry name" value="D-ALANINE--D-ALANINE LIGASE A"/>
    <property type="match status" value="1"/>
</dbReference>
<protein>
    <recommendedName>
        <fullName evidence="6 19">D-alanine--D-alanine ligase</fullName>
        <ecNumber evidence="6 19">6.3.2.4</ecNumber>
    </recommendedName>
    <alternativeName>
        <fullName evidence="19">D-Ala-D-Ala ligase</fullName>
    </alternativeName>
    <alternativeName>
        <fullName evidence="19">D-alanylalanine synthetase</fullName>
    </alternativeName>
</protein>
<evidence type="ECO:0000256" key="21">
    <source>
        <dbReference type="PIRSR" id="PIRSR039102-2"/>
    </source>
</evidence>
<dbReference type="NCBIfam" id="TIGR01205">
    <property type="entry name" value="D_ala_D_alaTIGR"/>
    <property type="match status" value="1"/>
</dbReference>
<evidence type="ECO:0000256" key="16">
    <source>
        <dbReference type="ARBA" id="ARBA00023316"/>
    </source>
</evidence>
<comment type="pathway">
    <text evidence="4 19">Cell wall biogenesis; peptidoglycan biosynthesis.</text>
</comment>
<evidence type="ECO:0000256" key="8">
    <source>
        <dbReference type="ARBA" id="ARBA00022598"/>
    </source>
</evidence>
<keyword evidence="16 19" id="KW-0961">Cell wall biogenesis/degradation</keyword>
<dbReference type="HAMAP" id="MF_00047">
    <property type="entry name" value="Dala_Dala_lig"/>
    <property type="match status" value="1"/>
</dbReference>
<dbReference type="InterPro" id="IPR005905">
    <property type="entry name" value="D_ala_D_ala"/>
</dbReference>
<feature type="binding site" evidence="22">
    <location>
        <position position="304"/>
    </location>
    <ligand>
        <name>Mg(2+)</name>
        <dbReference type="ChEBI" id="CHEBI:18420"/>
        <label>2</label>
    </ligand>
</feature>
<feature type="binding site" evidence="21">
    <location>
        <begin position="210"/>
        <end position="217"/>
    </location>
    <ligand>
        <name>ATP</name>
        <dbReference type="ChEBI" id="CHEBI:30616"/>
    </ligand>
</feature>
<evidence type="ECO:0000256" key="5">
    <source>
        <dbReference type="ARBA" id="ARBA00010871"/>
    </source>
</evidence>
<feature type="binding site" evidence="21">
    <location>
        <position position="127"/>
    </location>
    <ligand>
        <name>ATP</name>
        <dbReference type="ChEBI" id="CHEBI:30616"/>
    </ligand>
</feature>
<dbReference type="Gene3D" id="3.30.470.20">
    <property type="entry name" value="ATP-grasp fold, B domain"/>
    <property type="match status" value="1"/>
</dbReference>
<evidence type="ECO:0000256" key="13">
    <source>
        <dbReference type="ARBA" id="ARBA00022960"/>
    </source>
</evidence>
<feature type="active site" evidence="20">
    <location>
        <position position="17"/>
    </location>
</feature>
<dbReference type="InterPro" id="IPR000291">
    <property type="entry name" value="D-Ala_lig_Van_CS"/>
</dbReference>
<dbReference type="NCBIfam" id="NF002378">
    <property type="entry name" value="PRK01372.1"/>
    <property type="match status" value="1"/>
</dbReference>
<evidence type="ECO:0000256" key="11">
    <source>
        <dbReference type="ARBA" id="ARBA00022840"/>
    </source>
</evidence>
<evidence type="ECO:0000256" key="20">
    <source>
        <dbReference type="PIRSR" id="PIRSR039102-1"/>
    </source>
</evidence>
<evidence type="ECO:0000256" key="1">
    <source>
        <dbReference type="ARBA" id="ARBA00001936"/>
    </source>
</evidence>
<comment type="function">
    <text evidence="2 19">Cell wall formation.</text>
</comment>
<feature type="binding site" evidence="22">
    <location>
        <position position="304"/>
    </location>
    <ligand>
        <name>Mg(2+)</name>
        <dbReference type="ChEBI" id="CHEBI:18420"/>
        <label>1</label>
    </ligand>
</feature>
<dbReference type="GO" id="GO:0046872">
    <property type="term" value="F:metal ion binding"/>
    <property type="evidence" value="ECO:0007669"/>
    <property type="project" value="UniProtKB-KW"/>
</dbReference>
<dbReference type="InterPro" id="IPR011095">
    <property type="entry name" value="Dala_Dala_lig_C"/>
</dbReference>
<feature type="binding site" evidence="21">
    <location>
        <begin position="172"/>
        <end position="174"/>
    </location>
    <ligand>
        <name>ATP</name>
        <dbReference type="ChEBI" id="CHEBI:30616"/>
    </ligand>
</feature>
<keyword evidence="12 22" id="KW-0460">Magnesium</keyword>
<dbReference type="PROSITE" id="PS50975">
    <property type="entry name" value="ATP_GRASP"/>
    <property type="match status" value="1"/>
</dbReference>
<gene>
    <name evidence="19" type="primary">ddl</name>
    <name evidence="25" type="ORF">OP8BY_1273</name>
</gene>
<comment type="cofactor">
    <cofactor evidence="1">
        <name>Mn(2+)</name>
        <dbReference type="ChEBI" id="CHEBI:29035"/>
    </cofactor>
</comment>
<name>A0A3E2BPG8_9BACT</name>
<evidence type="ECO:0000256" key="4">
    <source>
        <dbReference type="ARBA" id="ARBA00004752"/>
    </source>
</evidence>
<organism evidence="25 26">
    <name type="scientific">Candidatus Saccharicenans subterraneus</name>
    <dbReference type="NCBI Taxonomy" id="2508984"/>
    <lineage>
        <taxon>Bacteria</taxon>
        <taxon>Candidatus Aminicenantota</taxon>
        <taxon>Candidatus Aminicenantia</taxon>
        <taxon>Candidatus Aminicenantales</taxon>
        <taxon>Candidatus Saccharicenantaceae</taxon>
        <taxon>Candidatus Saccharicenans</taxon>
    </lineage>
</organism>
<evidence type="ECO:0000256" key="7">
    <source>
        <dbReference type="ARBA" id="ARBA00022490"/>
    </source>
</evidence>
<keyword evidence="11 23" id="KW-0067">ATP-binding</keyword>
<dbReference type="Gene3D" id="3.40.50.20">
    <property type="match status" value="1"/>
</dbReference>
<comment type="subcellular location">
    <subcellularLocation>
        <location evidence="3 19">Cytoplasm</location>
    </subcellularLocation>
</comment>
<evidence type="ECO:0000256" key="19">
    <source>
        <dbReference type="HAMAP-Rule" id="MF_00047"/>
    </source>
</evidence>
<dbReference type="SUPFAM" id="SSF56059">
    <property type="entry name" value="Glutathione synthetase ATP-binding domain-like"/>
    <property type="match status" value="1"/>
</dbReference>
<evidence type="ECO:0000256" key="9">
    <source>
        <dbReference type="ARBA" id="ARBA00022723"/>
    </source>
</evidence>